<evidence type="ECO:0000313" key="5">
    <source>
        <dbReference type="EMBL" id="EEF42694.1"/>
    </source>
</evidence>
<dbReference type="Pfam" id="PF07983">
    <property type="entry name" value="X8"/>
    <property type="match status" value="2"/>
</dbReference>
<keyword evidence="3" id="KW-0732">Signal</keyword>
<dbReference type="eggNOG" id="ENOG502SN5H">
    <property type="taxonomic scope" value="Eukaryota"/>
</dbReference>
<dbReference type="GO" id="GO:0009506">
    <property type="term" value="C:plasmodesma"/>
    <property type="evidence" value="ECO:0007669"/>
    <property type="project" value="UniProtKB-ARBA"/>
</dbReference>
<dbReference type="PANTHER" id="PTHR31044">
    <property type="entry name" value="BETA-1,3 GLUCANASE"/>
    <property type="match status" value="1"/>
</dbReference>
<gene>
    <name evidence="5" type="ORF">RCOM_0633840</name>
</gene>
<dbReference type="EMBL" id="EQ973842">
    <property type="protein sequence ID" value="EEF42694.1"/>
    <property type="molecule type" value="Genomic_DNA"/>
</dbReference>
<dbReference type="GO" id="GO:0098552">
    <property type="term" value="C:side of membrane"/>
    <property type="evidence" value="ECO:0007669"/>
    <property type="project" value="UniProtKB-KW"/>
</dbReference>
<keyword evidence="2" id="KW-0472">Membrane</keyword>
<dbReference type="STRING" id="3988.B9S152"/>
<reference evidence="6" key="1">
    <citation type="journal article" date="2010" name="Nat. Biotechnol.">
        <title>Draft genome sequence of the oilseed species Ricinus communis.</title>
        <authorList>
            <person name="Chan A.P."/>
            <person name="Crabtree J."/>
            <person name="Zhao Q."/>
            <person name="Lorenzi H."/>
            <person name="Orvis J."/>
            <person name="Puiu D."/>
            <person name="Melake-Berhan A."/>
            <person name="Jones K.M."/>
            <person name="Redman J."/>
            <person name="Chen G."/>
            <person name="Cahoon E.B."/>
            <person name="Gedil M."/>
            <person name="Stanke M."/>
            <person name="Haas B.J."/>
            <person name="Wortman J.R."/>
            <person name="Fraser-Liggett C.M."/>
            <person name="Ravel J."/>
            <person name="Rabinowicz P.D."/>
        </authorList>
    </citation>
    <scope>NUCLEOTIDE SEQUENCE [LARGE SCALE GENOMIC DNA]</scope>
    <source>
        <strain evidence="6">cv. Hale</strain>
    </source>
</reference>
<evidence type="ECO:0000256" key="2">
    <source>
        <dbReference type="ARBA" id="ARBA00022622"/>
    </source>
</evidence>
<evidence type="ECO:0000313" key="6">
    <source>
        <dbReference type="Proteomes" id="UP000008311"/>
    </source>
</evidence>
<name>B9S152_RICCO</name>
<dbReference type="InterPro" id="IPR044788">
    <property type="entry name" value="X8_dom_prot"/>
</dbReference>
<evidence type="ECO:0000259" key="4">
    <source>
        <dbReference type="SMART" id="SM00768"/>
    </source>
</evidence>
<dbReference type="SMART" id="SM00768">
    <property type="entry name" value="X8"/>
    <property type="match status" value="2"/>
</dbReference>
<keyword evidence="6" id="KW-1185">Reference proteome</keyword>
<keyword evidence="2" id="KW-0449">Lipoprotein</keyword>
<keyword evidence="2" id="KW-0336">GPI-anchor</keyword>
<dbReference type="Gene3D" id="1.20.58.1040">
    <property type="match status" value="2"/>
</dbReference>
<sequence>MQKSWCVAKPTTSETDLQNNLDYACSHADCHSLQKGNVCYCPNNRLHQASYAMNQYYQSQGRTSTNCNFSNSGLIAVTDPIRLQYNKLPKDALVMRCIAGYGGNEPLATQTDGWCVAKPMAPPELLLANINYICGEMDCNVIQPTGECYSPDNIISHASVAMNMYYVLHNKSNLSCNFNNTGMVVKNDPSKPTYAAYFSLTFP</sequence>
<dbReference type="Proteomes" id="UP000008311">
    <property type="component" value="Unassembled WGS sequence"/>
</dbReference>
<organism evidence="5 6">
    <name type="scientific">Ricinus communis</name>
    <name type="common">Castor bean</name>
    <dbReference type="NCBI Taxonomy" id="3988"/>
    <lineage>
        <taxon>Eukaryota</taxon>
        <taxon>Viridiplantae</taxon>
        <taxon>Streptophyta</taxon>
        <taxon>Embryophyta</taxon>
        <taxon>Tracheophyta</taxon>
        <taxon>Spermatophyta</taxon>
        <taxon>Magnoliopsida</taxon>
        <taxon>eudicotyledons</taxon>
        <taxon>Gunneridae</taxon>
        <taxon>Pentapetalae</taxon>
        <taxon>rosids</taxon>
        <taxon>fabids</taxon>
        <taxon>Malpighiales</taxon>
        <taxon>Euphorbiaceae</taxon>
        <taxon>Acalyphoideae</taxon>
        <taxon>Acalypheae</taxon>
        <taxon>Ricinus</taxon>
    </lineage>
</organism>
<dbReference type="GO" id="GO:0005886">
    <property type="term" value="C:plasma membrane"/>
    <property type="evidence" value="ECO:0007669"/>
    <property type="project" value="UniProtKB-SubCell"/>
</dbReference>
<proteinExistence type="predicted"/>
<dbReference type="PANTHER" id="PTHR31044:SF94">
    <property type="entry name" value="X8 DOMAIN-CONTAINING PROTEIN"/>
    <property type="match status" value="1"/>
</dbReference>
<evidence type="ECO:0000256" key="3">
    <source>
        <dbReference type="ARBA" id="ARBA00022729"/>
    </source>
</evidence>
<dbReference type="InParanoid" id="B9S152"/>
<evidence type="ECO:0000256" key="1">
    <source>
        <dbReference type="ARBA" id="ARBA00004609"/>
    </source>
</evidence>
<feature type="domain" description="X8" evidence="4">
    <location>
        <begin position="4"/>
        <end position="99"/>
    </location>
</feature>
<keyword evidence="2" id="KW-0325">Glycoprotein</keyword>
<accession>B9S152</accession>
<feature type="domain" description="X8" evidence="4">
    <location>
        <begin position="113"/>
        <end position="194"/>
    </location>
</feature>
<dbReference type="AlphaFoldDB" id="B9S152"/>
<comment type="subcellular location">
    <subcellularLocation>
        <location evidence="1">Cell membrane</location>
        <topology evidence="1">Lipid-anchor</topology>
        <topology evidence="1">GPI-anchor</topology>
    </subcellularLocation>
</comment>
<dbReference type="InterPro" id="IPR012946">
    <property type="entry name" value="X8"/>
</dbReference>
<protein>
    <recommendedName>
        <fullName evidence="4">X8 domain-containing protein</fullName>
    </recommendedName>
</protein>